<dbReference type="OrthoDB" id="431034at2759"/>
<keyword evidence="3" id="KW-1015">Disulfide bond</keyword>
<dbReference type="InterPro" id="IPR001506">
    <property type="entry name" value="Peptidase_M12A"/>
</dbReference>
<dbReference type="PANTHER" id="PTHR10127:SF861">
    <property type="entry name" value="DORSAL-VENTRAL PATTERNING PROTEIN TOLLOID-RELATED"/>
    <property type="match status" value="1"/>
</dbReference>
<evidence type="ECO:0000256" key="2">
    <source>
        <dbReference type="ARBA" id="ARBA00025529"/>
    </source>
</evidence>
<feature type="active site" evidence="3">
    <location>
        <position position="253"/>
    </location>
</feature>
<feature type="transmembrane region" description="Helical" evidence="6">
    <location>
        <begin position="22"/>
        <end position="39"/>
    </location>
</feature>
<feature type="region of interest" description="Disordered" evidence="5">
    <location>
        <begin position="91"/>
        <end position="161"/>
    </location>
</feature>
<feature type="compositionally biased region" description="Basic residues" evidence="5">
    <location>
        <begin position="121"/>
        <end position="161"/>
    </location>
</feature>
<feature type="binding site" evidence="3">
    <location>
        <position position="256"/>
    </location>
    <ligand>
        <name>Zn(2+)</name>
        <dbReference type="ChEBI" id="CHEBI:29105"/>
        <note>catalytic</note>
    </ligand>
</feature>
<keyword evidence="6" id="KW-0472">Membrane</keyword>
<dbReference type="GO" id="GO:0016485">
    <property type="term" value="P:protein processing"/>
    <property type="evidence" value="ECO:0007669"/>
    <property type="project" value="TreeGrafter"/>
</dbReference>
<sequence>MEYFSNVSGLLLRGEKEERKNAFFFVAGMVVVTLVVCATKGEAKKWTMEELAAARFPHKVSNDIYLDPCKSDGFVGDIALSRLENEGYERELEEERAKERAEQLAKSLEESAKNFTDSTAKKRHWTSKKLSKQKLRAQKKLRHSGKNRRKNLVHNRPKRAATARPERLWDRAVIPYDIESNFSGDHRALFKQAMRHWENYTCVQFVEKEEHPNYIVFTERPCGCCSFVGKRGNGPQAISIGKNCDKFGIVVHELGHVVGFWHEHTRPDRDKHVQIINKNIMTGEVTPFHYLQLCTSTFLFACALKQQQQKNSIHFFFIRELTIREANSEREGF</sequence>
<feature type="compositionally biased region" description="Basic and acidic residues" evidence="5">
    <location>
        <begin position="91"/>
        <end position="112"/>
    </location>
</feature>
<dbReference type="EC" id="3.4.24.-" evidence="4"/>
<evidence type="ECO:0000313" key="9">
    <source>
        <dbReference type="Proteomes" id="UP000887013"/>
    </source>
</evidence>
<feature type="disulfide bond" evidence="3">
    <location>
        <begin position="222"/>
        <end position="244"/>
    </location>
</feature>
<keyword evidence="6" id="KW-0812">Transmembrane</keyword>
<keyword evidence="6" id="KW-1133">Transmembrane helix</keyword>
<evidence type="ECO:0000256" key="5">
    <source>
        <dbReference type="SAM" id="MobiDB-lite"/>
    </source>
</evidence>
<dbReference type="Pfam" id="PF01400">
    <property type="entry name" value="Astacin"/>
    <property type="match status" value="1"/>
</dbReference>
<name>A0A8X6U5V3_NEPPI</name>
<dbReference type="GO" id="GO:0008270">
    <property type="term" value="F:zinc ion binding"/>
    <property type="evidence" value="ECO:0007669"/>
    <property type="project" value="UniProtKB-UniRule"/>
</dbReference>
<comment type="function">
    <text evidence="2">Zinc metalloprotease. Provoques deadhesion of endothelial cells from cell cultures, and also degradation of fibronectin, fibrinogen and gelatin in vitro. Its role in the venom is not fully understood but it might act as a spreading factor that facilitates diffusion of other venom toxins. Alternatively, it might be involved in the proteolytic processing of other venom toxins or it might play a role in extra-oral digestion of prey.</text>
</comment>
<evidence type="ECO:0000313" key="8">
    <source>
        <dbReference type="EMBL" id="GFT77826.1"/>
    </source>
</evidence>
<feature type="disulfide bond" evidence="3">
    <location>
        <begin position="224"/>
        <end position="225"/>
    </location>
</feature>
<dbReference type="AlphaFoldDB" id="A0A8X6U5V3"/>
<feature type="binding site" evidence="3">
    <location>
        <position position="252"/>
    </location>
    <ligand>
        <name>Zn(2+)</name>
        <dbReference type="ChEBI" id="CHEBI:29105"/>
        <note>catalytic</note>
    </ligand>
</feature>
<proteinExistence type="predicted"/>
<dbReference type="GO" id="GO:0009953">
    <property type="term" value="P:dorsal/ventral pattern formation"/>
    <property type="evidence" value="ECO:0007669"/>
    <property type="project" value="TreeGrafter"/>
</dbReference>
<gene>
    <name evidence="8" type="primary">TLL1</name>
    <name evidence="8" type="ORF">NPIL_557441</name>
</gene>
<comment type="caution">
    <text evidence="8">The sequence shown here is derived from an EMBL/GenBank/DDBJ whole genome shotgun (WGS) entry which is preliminary data.</text>
</comment>
<keyword evidence="3 4" id="KW-0378">Hydrolase</keyword>
<dbReference type="PROSITE" id="PS51864">
    <property type="entry name" value="ASTACIN"/>
    <property type="match status" value="1"/>
</dbReference>
<evidence type="ECO:0000256" key="3">
    <source>
        <dbReference type="PROSITE-ProRule" id="PRU01211"/>
    </source>
</evidence>
<comment type="subunit">
    <text evidence="1">Monomer.</text>
</comment>
<reference evidence="8" key="1">
    <citation type="submission" date="2020-08" db="EMBL/GenBank/DDBJ databases">
        <title>Multicomponent nature underlies the extraordinary mechanical properties of spider dragline silk.</title>
        <authorList>
            <person name="Kono N."/>
            <person name="Nakamura H."/>
            <person name="Mori M."/>
            <person name="Yoshida Y."/>
            <person name="Ohtoshi R."/>
            <person name="Malay A.D."/>
            <person name="Moran D.A.P."/>
            <person name="Tomita M."/>
            <person name="Numata K."/>
            <person name="Arakawa K."/>
        </authorList>
    </citation>
    <scope>NUCLEOTIDE SEQUENCE</scope>
</reference>
<organism evidence="8 9">
    <name type="scientific">Nephila pilipes</name>
    <name type="common">Giant wood spider</name>
    <name type="synonym">Nephila maculata</name>
    <dbReference type="NCBI Taxonomy" id="299642"/>
    <lineage>
        <taxon>Eukaryota</taxon>
        <taxon>Metazoa</taxon>
        <taxon>Ecdysozoa</taxon>
        <taxon>Arthropoda</taxon>
        <taxon>Chelicerata</taxon>
        <taxon>Arachnida</taxon>
        <taxon>Araneae</taxon>
        <taxon>Araneomorphae</taxon>
        <taxon>Entelegynae</taxon>
        <taxon>Araneoidea</taxon>
        <taxon>Nephilidae</taxon>
        <taxon>Nephila</taxon>
    </lineage>
</organism>
<dbReference type="GO" id="GO:0005615">
    <property type="term" value="C:extracellular space"/>
    <property type="evidence" value="ECO:0007669"/>
    <property type="project" value="TreeGrafter"/>
</dbReference>
<dbReference type="GO" id="GO:0004222">
    <property type="term" value="F:metalloendopeptidase activity"/>
    <property type="evidence" value="ECO:0007669"/>
    <property type="project" value="UniProtKB-UniRule"/>
</dbReference>
<dbReference type="PANTHER" id="PTHR10127">
    <property type="entry name" value="DISCOIDIN, CUB, EGF, LAMININ , AND ZINC METALLOPROTEASE DOMAIN CONTAINING"/>
    <property type="match status" value="1"/>
</dbReference>
<protein>
    <recommendedName>
        <fullName evidence="4">Metalloendopeptidase</fullName>
        <ecNumber evidence="4">3.4.24.-</ecNumber>
    </recommendedName>
</protein>
<evidence type="ECO:0000259" key="7">
    <source>
        <dbReference type="PROSITE" id="PS51864"/>
    </source>
</evidence>
<dbReference type="SUPFAM" id="SSF55486">
    <property type="entry name" value="Metalloproteases ('zincins'), catalytic domain"/>
    <property type="match status" value="1"/>
</dbReference>
<evidence type="ECO:0000256" key="4">
    <source>
        <dbReference type="RuleBase" id="RU361183"/>
    </source>
</evidence>
<dbReference type="Gene3D" id="3.40.390.10">
    <property type="entry name" value="Collagenase (Catalytic Domain)"/>
    <property type="match status" value="1"/>
</dbReference>
<comment type="cofactor">
    <cofactor evidence="3 4">
        <name>Zn(2+)</name>
        <dbReference type="ChEBI" id="CHEBI:29105"/>
    </cofactor>
    <text evidence="3 4">Binds 1 zinc ion per subunit.</text>
</comment>
<keyword evidence="3 4" id="KW-0862">Zinc</keyword>
<dbReference type="EMBL" id="BMAW01022436">
    <property type="protein sequence ID" value="GFT77826.1"/>
    <property type="molecule type" value="Genomic_DNA"/>
</dbReference>
<feature type="domain" description="Peptidase M12A" evidence="7">
    <location>
        <begin position="160"/>
        <end position="333"/>
    </location>
</feature>
<keyword evidence="9" id="KW-1185">Reference proteome</keyword>
<dbReference type="SMART" id="SM00235">
    <property type="entry name" value="ZnMc"/>
    <property type="match status" value="1"/>
</dbReference>
<feature type="binding site" evidence="3">
    <location>
        <position position="262"/>
    </location>
    <ligand>
        <name>Zn(2+)</name>
        <dbReference type="ChEBI" id="CHEBI:29105"/>
        <note>catalytic</note>
    </ligand>
</feature>
<evidence type="ECO:0000256" key="6">
    <source>
        <dbReference type="SAM" id="Phobius"/>
    </source>
</evidence>
<keyword evidence="3 4" id="KW-0482">Metalloprotease</keyword>
<comment type="caution">
    <text evidence="3">Lacks conserved residue(s) required for the propagation of feature annotation.</text>
</comment>
<dbReference type="PRINTS" id="PR00480">
    <property type="entry name" value="ASTACIN"/>
</dbReference>
<accession>A0A8X6U5V3</accession>
<dbReference type="Proteomes" id="UP000887013">
    <property type="component" value="Unassembled WGS sequence"/>
</dbReference>
<evidence type="ECO:0000256" key="1">
    <source>
        <dbReference type="ARBA" id="ARBA00011245"/>
    </source>
</evidence>
<dbReference type="InterPro" id="IPR024079">
    <property type="entry name" value="MetalloPept_cat_dom_sf"/>
</dbReference>
<dbReference type="InterPro" id="IPR006026">
    <property type="entry name" value="Peptidase_Metallo"/>
</dbReference>
<keyword evidence="3 4" id="KW-0479">Metal-binding</keyword>
<keyword evidence="3 4" id="KW-0645">Protease</keyword>